<dbReference type="Pfam" id="PF24864">
    <property type="entry name" value="DUF7730"/>
    <property type="match status" value="1"/>
</dbReference>
<dbReference type="Proteomes" id="UP000799764">
    <property type="component" value="Unassembled WGS sequence"/>
</dbReference>
<dbReference type="PANTHER" id="PTHR42085:SF2">
    <property type="entry name" value="F-BOX DOMAIN-CONTAINING PROTEIN"/>
    <property type="match status" value="1"/>
</dbReference>
<gene>
    <name evidence="2" type="ORF">P171DRAFT_164577</name>
</gene>
<reference evidence="2" key="1">
    <citation type="journal article" date="2020" name="Stud. Mycol.">
        <title>101 Dothideomycetes genomes: a test case for predicting lifestyles and emergence of pathogens.</title>
        <authorList>
            <person name="Haridas S."/>
            <person name="Albert R."/>
            <person name="Binder M."/>
            <person name="Bloem J."/>
            <person name="Labutti K."/>
            <person name="Salamov A."/>
            <person name="Andreopoulos B."/>
            <person name="Baker S."/>
            <person name="Barry K."/>
            <person name="Bills G."/>
            <person name="Bluhm B."/>
            <person name="Cannon C."/>
            <person name="Castanera R."/>
            <person name="Culley D."/>
            <person name="Daum C."/>
            <person name="Ezra D."/>
            <person name="Gonzalez J."/>
            <person name="Henrissat B."/>
            <person name="Kuo A."/>
            <person name="Liang C."/>
            <person name="Lipzen A."/>
            <person name="Lutzoni F."/>
            <person name="Magnuson J."/>
            <person name="Mondo S."/>
            <person name="Nolan M."/>
            <person name="Ohm R."/>
            <person name="Pangilinan J."/>
            <person name="Park H.-J."/>
            <person name="Ramirez L."/>
            <person name="Alfaro M."/>
            <person name="Sun H."/>
            <person name="Tritt A."/>
            <person name="Yoshinaga Y."/>
            <person name="Zwiers L.-H."/>
            <person name="Turgeon B."/>
            <person name="Goodwin S."/>
            <person name="Spatafora J."/>
            <person name="Crous P."/>
            <person name="Grigoriev I."/>
        </authorList>
    </citation>
    <scope>NUCLEOTIDE SEQUENCE</scope>
    <source>
        <strain evidence="2">CBS 690.94</strain>
    </source>
</reference>
<proteinExistence type="predicted"/>
<organism evidence="2 3">
    <name type="scientific">Karstenula rhodostoma CBS 690.94</name>
    <dbReference type="NCBI Taxonomy" id="1392251"/>
    <lineage>
        <taxon>Eukaryota</taxon>
        <taxon>Fungi</taxon>
        <taxon>Dikarya</taxon>
        <taxon>Ascomycota</taxon>
        <taxon>Pezizomycotina</taxon>
        <taxon>Dothideomycetes</taxon>
        <taxon>Pleosporomycetidae</taxon>
        <taxon>Pleosporales</taxon>
        <taxon>Massarineae</taxon>
        <taxon>Didymosphaeriaceae</taxon>
        <taxon>Karstenula</taxon>
    </lineage>
</organism>
<evidence type="ECO:0000313" key="2">
    <source>
        <dbReference type="EMBL" id="KAF2438598.1"/>
    </source>
</evidence>
<keyword evidence="3" id="KW-1185">Reference proteome</keyword>
<evidence type="ECO:0000259" key="1">
    <source>
        <dbReference type="Pfam" id="PF24864"/>
    </source>
</evidence>
<feature type="domain" description="DUF7730" evidence="1">
    <location>
        <begin position="23"/>
        <end position="111"/>
    </location>
</feature>
<dbReference type="EMBL" id="MU001512">
    <property type="protein sequence ID" value="KAF2438598.1"/>
    <property type="molecule type" value="Genomic_DNA"/>
</dbReference>
<sequence length="272" mass="31513">MSRESLAIGWAQSRKDDPTMLSFLDLPKELRNMIYDYAFQVSGAVFIYCYDPRAWKSVVKGKIVKYKNEGPSEPQRLDGVIPTNLLLTSKQIYTEGAEVLYGHNVFRLYTSSADFAPTSYHLVRHVAFTIEAGRGIYKTNLEVMSYWWRRVFWPNVIDKSTELLDRYPNLQTLTFPIKSDQAGVTWRPAFLASQKTKEHRIALAARWLAINCPMKDERLRKVLHLEIMPSSGLTKKDFEGSQFHYVEEEDEYDGSELAEAFELMKSYLIRQA</sequence>
<name>A0A9P4P839_9PLEO</name>
<accession>A0A9P4P839</accession>
<evidence type="ECO:0000313" key="3">
    <source>
        <dbReference type="Proteomes" id="UP000799764"/>
    </source>
</evidence>
<protein>
    <recommendedName>
        <fullName evidence="1">DUF7730 domain-containing protein</fullName>
    </recommendedName>
</protein>
<dbReference type="InterPro" id="IPR056632">
    <property type="entry name" value="DUF7730"/>
</dbReference>
<dbReference type="OrthoDB" id="5272396at2759"/>
<dbReference type="AlphaFoldDB" id="A0A9P4P839"/>
<comment type="caution">
    <text evidence="2">The sequence shown here is derived from an EMBL/GenBank/DDBJ whole genome shotgun (WGS) entry which is preliminary data.</text>
</comment>
<dbReference type="PANTHER" id="PTHR42085">
    <property type="entry name" value="F-BOX DOMAIN-CONTAINING PROTEIN"/>
    <property type="match status" value="1"/>
</dbReference>
<dbReference type="InterPro" id="IPR038883">
    <property type="entry name" value="AN11006-like"/>
</dbReference>